<comment type="similarity">
    <text evidence="1">Belongs to the ornithine cyclodeaminase/mu-crystallin family.</text>
</comment>
<dbReference type="Gene3D" id="3.30.1780.10">
    <property type="entry name" value="ornithine cyclodeaminase, domain 1"/>
    <property type="match status" value="1"/>
</dbReference>
<name>A0A844QPM6_9HYPH</name>
<dbReference type="InterPro" id="IPR023401">
    <property type="entry name" value="ODC_N"/>
</dbReference>
<dbReference type="SUPFAM" id="SSF51735">
    <property type="entry name" value="NAD(P)-binding Rossmann-fold domains"/>
    <property type="match status" value="1"/>
</dbReference>
<dbReference type="GO" id="GO:0016491">
    <property type="term" value="F:oxidoreductase activity"/>
    <property type="evidence" value="ECO:0007669"/>
    <property type="project" value="UniProtKB-ARBA"/>
</dbReference>
<proteinExistence type="inferred from homology"/>
<dbReference type="Gene3D" id="3.40.50.720">
    <property type="entry name" value="NAD(P)-binding Rossmann-like Domain"/>
    <property type="match status" value="1"/>
</dbReference>
<dbReference type="GO" id="GO:0019752">
    <property type="term" value="P:carboxylic acid metabolic process"/>
    <property type="evidence" value="ECO:0007669"/>
    <property type="project" value="UniProtKB-ARBA"/>
</dbReference>
<evidence type="ECO:0000313" key="2">
    <source>
        <dbReference type="EMBL" id="MVA99781.1"/>
    </source>
</evidence>
<dbReference type="FunFam" id="3.40.50.720:FF:000311">
    <property type="entry name" value="Ornithine cyclodeaminase"/>
    <property type="match status" value="1"/>
</dbReference>
<dbReference type="AlphaFoldDB" id="A0A844QPM6"/>
<dbReference type="PANTHER" id="PTHR13812:SF19">
    <property type="entry name" value="KETIMINE REDUCTASE MU-CRYSTALLIN"/>
    <property type="match status" value="1"/>
</dbReference>
<gene>
    <name evidence="2" type="ORF">GN330_21230</name>
</gene>
<dbReference type="Pfam" id="PF02423">
    <property type="entry name" value="OCD_Mu_crystall"/>
    <property type="match status" value="1"/>
</dbReference>
<sequence length="348" mass="38484">MSKIVTIVETKMENWANRKTLILGRSEMIGLLSPAEYNQCVEQAYRMHGEGRFYMDPKGHIVLDRFAGEWEAMPSYIEEPHAAACKWVSIREQNRERYNLPTVFSILIYTEPETGFPLAIVDGSYHTVMRTGSAGAVSAKWMARPDSKTLAIVGAGHMAEGALATCNEVFDWSEVRVWSRSQATLDRFVHEQQPKYDGFTIRTSTDPEEVVRGADVIVTLTPARTPIIKADWVSPGTHIAAVGADKAGDQELEGRLLTKARIFVDDIRQCRTDGEINVPLSEGLITEADIAGEIGEVVTGRKAGRTSDDEITIFDSTGIALQDSATVPLEYQRAMEKGVGIEKKMIST</sequence>
<dbReference type="Proteomes" id="UP000463224">
    <property type="component" value="Unassembled WGS sequence"/>
</dbReference>
<keyword evidence="3" id="KW-1185">Reference proteome</keyword>
<comment type="caution">
    <text evidence="2">The sequence shown here is derived from an EMBL/GenBank/DDBJ whole genome shotgun (WGS) entry which is preliminary data.</text>
</comment>
<organism evidence="2 3">
    <name type="scientific">Nitratireductor arenosus</name>
    <dbReference type="NCBI Taxonomy" id="2682096"/>
    <lineage>
        <taxon>Bacteria</taxon>
        <taxon>Pseudomonadati</taxon>
        <taxon>Pseudomonadota</taxon>
        <taxon>Alphaproteobacteria</taxon>
        <taxon>Hyphomicrobiales</taxon>
        <taxon>Phyllobacteriaceae</taxon>
        <taxon>Nitratireductor</taxon>
    </lineage>
</organism>
<dbReference type="PANTHER" id="PTHR13812">
    <property type="entry name" value="KETIMINE REDUCTASE MU-CRYSTALLIN"/>
    <property type="match status" value="1"/>
</dbReference>
<dbReference type="RefSeq" id="WP_156715319.1">
    <property type="nucleotide sequence ID" value="NZ_WPHG01000007.1"/>
</dbReference>
<evidence type="ECO:0000256" key="1">
    <source>
        <dbReference type="ARBA" id="ARBA00008903"/>
    </source>
</evidence>
<dbReference type="PIRSF" id="PIRSF001439">
    <property type="entry name" value="CryM"/>
    <property type="match status" value="1"/>
</dbReference>
<dbReference type="EMBL" id="WPHG01000007">
    <property type="protein sequence ID" value="MVA99781.1"/>
    <property type="molecule type" value="Genomic_DNA"/>
</dbReference>
<dbReference type="GO" id="GO:0005737">
    <property type="term" value="C:cytoplasm"/>
    <property type="evidence" value="ECO:0007669"/>
    <property type="project" value="TreeGrafter"/>
</dbReference>
<evidence type="ECO:0000313" key="3">
    <source>
        <dbReference type="Proteomes" id="UP000463224"/>
    </source>
</evidence>
<accession>A0A844QPM6</accession>
<protein>
    <submittedName>
        <fullName evidence="2">Ornithine cyclodeaminase family protein</fullName>
    </submittedName>
</protein>
<reference evidence="2 3" key="1">
    <citation type="submission" date="2019-12" db="EMBL/GenBank/DDBJ databases">
        <title>Nitratireductor arenosus sp. nov., Isolated from sea sand, Jeju island, South Korea.</title>
        <authorList>
            <person name="Kim W."/>
        </authorList>
    </citation>
    <scope>NUCLEOTIDE SEQUENCE [LARGE SCALE GENOMIC DNA]</scope>
    <source>
        <strain evidence="2 3">CAU 1489</strain>
    </source>
</reference>
<dbReference type="InterPro" id="IPR036291">
    <property type="entry name" value="NAD(P)-bd_dom_sf"/>
</dbReference>
<dbReference type="InterPro" id="IPR003462">
    <property type="entry name" value="ODC_Mu_crystall"/>
</dbReference>